<feature type="coiled-coil region" evidence="1">
    <location>
        <begin position="384"/>
        <end position="419"/>
    </location>
</feature>
<accession>A0AAN6ZK28</accession>
<dbReference type="Proteomes" id="UP001302676">
    <property type="component" value="Unassembled WGS sequence"/>
</dbReference>
<evidence type="ECO:0000313" key="3">
    <source>
        <dbReference type="Proteomes" id="UP001302676"/>
    </source>
</evidence>
<evidence type="ECO:0000256" key="1">
    <source>
        <dbReference type="SAM" id="Coils"/>
    </source>
</evidence>
<sequence>MLSRLPIRPAPLARSVGFAGSSRQLSRRFQSSQSQSGNASGSQGSSHLASGLAGGLVAGGLLYGIYNFSPSGRMARKINTAAREADKKYREAAATIKDKTPTTDAAIAKIKEFCYTYVAWVPGGRQFVDSAFDDLDSIRENHGKEVDGIVSETYQEFQEIARGGLSLESATKAYDALGKLAKKIARLSGSASDTILERHPQLNDKLGEPIRQLQQMGTQYGPEAKKLADETWKQVNDVLSSGFSAEGAEKVRKIVEERTQQIRKAGNTFWDKSLEQARPYLDKSPRLKQLVTDNQDLLKNGDVSGLFKKLKGLGEGADAGQIEEYVKEALDKAKKKGAQATGGSASTGLSVLSQFFEGSSSADDAGRKLQDHVSVLSKVINEHGDDGKALLEETKEELRKLLEEKAKRAQKVLDEAKRG</sequence>
<organism evidence="2 3">
    <name type="scientific">Dichotomopilus funicola</name>
    <dbReference type="NCBI Taxonomy" id="1934379"/>
    <lineage>
        <taxon>Eukaryota</taxon>
        <taxon>Fungi</taxon>
        <taxon>Dikarya</taxon>
        <taxon>Ascomycota</taxon>
        <taxon>Pezizomycotina</taxon>
        <taxon>Sordariomycetes</taxon>
        <taxon>Sordariomycetidae</taxon>
        <taxon>Sordariales</taxon>
        <taxon>Chaetomiaceae</taxon>
        <taxon>Dichotomopilus</taxon>
    </lineage>
</organism>
<protein>
    <submittedName>
        <fullName evidence="2">Uncharacterized protein</fullName>
    </submittedName>
</protein>
<name>A0AAN6ZK28_9PEZI</name>
<keyword evidence="1" id="KW-0175">Coiled coil</keyword>
<dbReference type="RefSeq" id="XP_062633855.1">
    <property type="nucleotide sequence ID" value="XM_062784742.1"/>
</dbReference>
<proteinExistence type="predicted"/>
<reference evidence="2" key="1">
    <citation type="journal article" date="2023" name="Mol. Phylogenet. Evol.">
        <title>Genome-scale phylogeny and comparative genomics of the fungal order Sordariales.</title>
        <authorList>
            <person name="Hensen N."/>
            <person name="Bonometti L."/>
            <person name="Westerberg I."/>
            <person name="Brannstrom I.O."/>
            <person name="Guillou S."/>
            <person name="Cros-Aarteil S."/>
            <person name="Calhoun S."/>
            <person name="Haridas S."/>
            <person name="Kuo A."/>
            <person name="Mondo S."/>
            <person name="Pangilinan J."/>
            <person name="Riley R."/>
            <person name="LaButti K."/>
            <person name="Andreopoulos B."/>
            <person name="Lipzen A."/>
            <person name="Chen C."/>
            <person name="Yan M."/>
            <person name="Daum C."/>
            <person name="Ng V."/>
            <person name="Clum A."/>
            <person name="Steindorff A."/>
            <person name="Ohm R.A."/>
            <person name="Martin F."/>
            <person name="Silar P."/>
            <person name="Natvig D.O."/>
            <person name="Lalanne C."/>
            <person name="Gautier V."/>
            <person name="Ament-Velasquez S.L."/>
            <person name="Kruys A."/>
            <person name="Hutchinson M.I."/>
            <person name="Powell A.J."/>
            <person name="Barry K."/>
            <person name="Miller A.N."/>
            <person name="Grigoriev I.V."/>
            <person name="Debuchy R."/>
            <person name="Gladieux P."/>
            <person name="Hiltunen Thoren M."/>
            <person name="Johannesson H."/>
        </authorList>
    </citation>
    <scope>NUCLEOTIDE SEQUENCE</scope>
    <source>
        <strain evidence="2">CBS 141.50</strain>
    </source>
</reference>
<gene>
    <name evidence="2" type="ORF">C8A04DRAFT_39856</name>
</gene>
<comment type="caution">
    <text evidence="2">The sequence shown here is derived from an EMBL/GenBank/DDBJ whole genome shotgun (WGS) entry which is preliminary data.</text>
</comment>
<dbReference type="GeneID" id="87821355"/>
<reference evidence="2" key="2">
    <citation type="submission" date="2023-05" db="EMBL/GenBank/DDBJ databases">
        <authorList>
            <consortium name="Lawrence Berkeley National Laboratory"/>
            <person name="Steindorff A."/>
            <person name="Hensen N."/>
            <person name="Bonometti L."/>
            <person name="Westerberg I."/>
            <person name="Brannstrom I.O."/>
            <person name="Guillou S."/>
            <person name="Cros-Aarteil S."/>
            <person name="Calhoun S."/>
            <person name="Haridas S."/>
            <person name="Kuo A."/>
            <person name="Mondo S."/>
            <person name="Pangilinan J."/>
            <person name="Riley R."/>
            <person name="Labutti K."/>
            <person name="Andreopoulos B."/>
            <person name="Lipzen A."/>
            <person name="Chen C."/>
            <person name="Yanf M."/>
            <person name="Daum C."/>
            <person name="Ng V."/>
            <person name="Clum A."/>
            <person name="Ohm R."/>
            <person name="Martin F."/>
            <person name="Silar P."/>
            <person name="Natvig D."/>
            <person name="Lalanne C."/>
            <person name="Gautier V."/>
            <person name="Ament-Velasquez S.L."/>
            <person name="Kruys A."/>
            <person name="Hutchinson M.I."/>
            <person name="Powell A.J."/>
            <person name="Barry K."/>
            <person name="Miller A.N."/>
            <person name="Grigoriev I.V."/>
            <person name="Debuchy R."/>
            <person name="Gladieux P."/>
            <person name="Thoren M.H."/>
            <person name="Johannesson H."/>
        </authorList>
    </citation>
    <scope>NUCLEOTIDE SEQUENCE</scope>
    <source>
        <strain evidence="2">CBS 141.50</strain>
    </source>
</reference>
<dbReference type="AlphaFoldDB" id="A0AAN6ZK28"/>
<keyword evidence="3" id="KW-1185">Reference proteome</keyword>
<dbReference type="EMBL" id="MU853630">
    <property type="protein sequence ID" value="KAK4140484.1"/>
    <property type="molecule type" value="Genomic_DNA"/>
</dbReference>
<evidence type="ECO:0000313" key="2">
    <source>
        <dbReference type="EMBL" id="KAK4140484.1"/>
    </source>
</evidence>